<dbReference type="PROSITE" id="PS50011">
    <property type="entry name" value="PROTEIN_KINASE_DOM"/>
    <property type="match status" value="1"/>
</dbReference>
<keyword evidence="4" id="KW-0067">ATP-binding</keyword>
<sequence>MDTENGTGADAPLIGRRLVDRYLVEALVAHGGMASVYRARDESLGRTVALKVFVGSDEHDVRRQRDEVLVLASLNHPALVTLFDATVDPDFGHRPAAIIVMEFVDGTDLGAAIANGPIAPATVAEIGRDIADALRYVHATGIVHRDIKPGNILLPTRIPGAPQRAKLADFGIARTFDRTAITQDGTVIGTAGYLSPEQALGEAATAASDIYALGLSLLEALTGTRAFPGTGAESLAARISTDPVIPESVPPAWGDALAGMTARTPAARPDAGRVVELLADVQRGDAAAASLLAAGTTEVLPAAAPLEEPAAAPPAEPAPTEAMLPPTRVLPVAGELPTAATRVLPAEGASTEPIGASESRPRRRKGVVGAILALAVVLVAVAAIAGGIAGTTATTPGGGLSPTPGSTAGATTSVTPTPVATPTPTATPKPPAPKPGKGHGKHHSKP</sequence>
<dbReference type="SUPFAM" id="SSF56112">
    <property type="entry name" value="Protein kinase-like (PK-like)"/>
    <property type="match status" value="1"/>
</dbReference>
<accession>A0A7C9TQ18</accession>
<keyword evidence="3 8" id="KW-0418">Kinase</keyword>
<protein>
    <submittedName>
        <fullName evidence="8">Serine/threonine protein kinase</fullName>
    </submittedName>
</protein>
<keyword evidence="9" id="KW-1185">Reference proteome</keyword>
<evidence type="ECO:0000256" key="5">
    <source>
        <dbReference type="SAM" id="MobiDB-lite"/>
    </source>
</evidence>
<evidence type="ECO:0000259" key="7">
    <source>
        <dbReference type="PROSITE" id="PS50011"/>
    </source>
</evidence>
<keyword evidence="6" id="KW-0812">Transmembrane</keyword>
<keyword evidence="8" id="KW-0723">Serine/threonine-protein kinase</keyword>
<dbReference type="Proteomes" id="UP000479756">
    <property type="component" value="Unassembled WGS sequence"/>
</dbReference>
<organism evidence="8 9">
    <name type="scientific">Galbitalea soli</name>
    <dbReference type="NCBI Taxonomy" id="1268042"/>
    <lineage>
        <taxon>Bacteria</taxon>
        <taxon>Bacillati</taxon>
        <taxon>Actinomycetota</taxon>
        <taxon>Actinomycetes</taxon>
        <taxon>Micrococcales</taxon>
        <taxon>Microbacteriaceae</taxon>
        <taxon>Galbitalea</taxon>
    </lineage>
</organism>
<keyword evidence="6" id="KW-0472">Membrane</keyword>
<comment type="caution">
    <text evidence="8">The sequence shown here is derived from an EMBL/GenBank/DDBJ whole genome shotgun (WGS) entry which is preliminary data.</text>
</comment>
<dbReference type="InterPro" id="IPR011009">
    <property type="entry name" value="Kinase-like_dom_sf"/>
</dbReference>
<evidence type="ECO:0000256" key="3">
    <source>
        <dbReference type="ARBA" id="ARBA00022777"/>
    </source>
</evidence>
<dbReference type="Gene3D" id="1.10.510.10">
    <property type="entry name" value="Transferase(Phosphotransferase) domain 1"/>
    <property type="match status" value="1"/>
</dbReference>
<dbReference type="PROSITE" id="PS00108">
    <property type="entry name" value="PROTEIN_KINASE_ST"/>
    <property type="match status" value="1"/>
</dbReference>
<evidence type="ECO:0000313" key="9">
    <source>
        <dbReference type="Proteomes" id="UP000479756"/>
    </source>
</evidence>
<evidence type="ECO:0000256" key="2">
    <source>
        <dbReference type="ARBA" id="ARBA00022741"/>
    </source>
</evidence>
<dbReference type="AlphaFoldDB" id="A0A7C9TQ18"/>
<dbReference type="Gene3D" id="3.30.200.20">
    <property type="entry name" value="Phosphorylase Kinase, domain 1"/>
    <property type="match status" value="1"/>
</dbReference>
<feature type="compositionally biased region" description="Pro residues" evidence="5">
    <location>
        <begin position="419"/>
        <end position="434"/>
    </location>
</feature>
<reference evidence="8 9" key="1">
    <citation type="journal article" date="2014" name="Int. J. Syst. Evol. Microbiol.">
        <title>Description of Galbitalea soli gen. nov., sp. nov., and Frondihabitans sucicola sp. nov.</title>
        <authorList>
            <person name="Kim S.J."/>
            <person name="Lim J.M."/>
            <person name="Ahn J.H."/>
            <person name="Weon H.Y."/>
            <person name="Hamada M."/>
            <person name="Suzuki K."/>
            <person name="Ahn T.Y."/>
            <person name="Kwon S.W."/>
        </authorList>
    </citation>
    <scope>NUCLEOTIDE SEQUENCE [LARGE SCALE GENOMIC DNA]</scope>
    <source>
        <strain evidence="8 9">NBRC 108727</strain>
    </source>
</reference>
<dbReference type="InterPro" id="IPR008271">
    <property type="entry name" value="Ser/Thr_kinase_AS"/>
</dbReference>
<name>A0A7C9TQ18_9MICO</name>
<evidence type="ECO:0000256" key="4">
    <source>
        <dbReference type="ARBA" id="ARBA00022840"/>
    </source>
</evidence>
<feature type="region of interest" description="Disordered" evidence="5">
    <location>
        <begin position="341"/>
        <end position="363"/>
    </location>
</feature>
<dbReference type="PANTHER" id="PTHR43289">
    <property type="entry name" value="MITOGEN-ACTIVATED PROTEIN KINASE KINASE KINASE 20-RELATED"/>
    <property type="match status" value="1"/>
</dbReference>
<evidence type="ECO:0000256" key="6">
    <source>
        <dbReference type="SAM" id="Phobius"/>
    </source>
</evidence>
<feature type="transmembrane region" description="Helical" evidence="6">
    <location>
        <begin position="367"/>
        <end position="389"/>
    </location>
</feature>
<feature type="region of interest" description="Disordered" evidence="5">
    <location>
        <begin position="390"/>
        <end position="446"/>
    </location>
</feature>
<feature type="domain" description="Protein kinase" evidence="7">
    <location>
        <begin position="22"/>
        <end position="281"/>
    </location>
</feature>
<keyword evidence="6" id="KW-1133">Transmembrane helix</keyword>
<evidence type="ECO:0000256" key="1">
    <source>
        <dbReference type="ARBA" id="ARBA00022679"/>
    </source>
</evidence>
<dbReference type="EMBL" id="JAAGWZ010000001">
    <property type="protein sequence ID" value="NEM90422.1"/>
    <property type="molecule type" value="Genomic_DNA"/>
</dbReference>
<dbReference type="GO" id="GO:0005524">
    <property type="term" value="F:ATP binding"/>
    <property type="evidence" value="ECO:0007669"/>
    <property type="project" value="UniProtKB-KW"/>
</dbReference>
<dbReference type="Pfam" id="PF00069">
    <property type="entry name" value="Pkinase"/>
    <property type="match status" value="1"/>
</dbReference>
<dbReference type="GO" id="GO:0004674">
    <property type="term" value="F:protein serine/threonine kinase activity"/>
    <property type="evidence" value="ECO:0007669"/>
    <property type="project" value="UniProtKB-KW"/>
</dbReference>
<dbReference type="CDD" id="cd14014">
    <property type="entry name" value="STKc_PknB_like"/>
    <property type="match status" value="1"/>
</dbReference>
<keyword evidence="2" id="KW-0547">Nucleotide-binding</keyword>
<evidence type="ECO:0000313" key="8">
    <source>
        <dbReference type="EMBL" id="NEM90422.1"/>
    </source>
</evidence>
<dbReference type="SMART" id="SM00220">
    <property type="entry name" value="S_TKc"/>
    <property type="match status" value="1"/>
</dbReference>
<dbReference type="PANTHER" id="PTHR43289:SF34">
    <property type="entry name" value="SERINE_THREONINE-PROTEIN KINASE YBDM-RELATED"/>
    <property type="match status" value="1"/>
</dbReference>
<dbReference type="RefSeq" id="WP_163472072.1">
    <property type="nucleotide sequence ID" value="NZ_JAAGWZ010000001.1"/>
</dbReference>
<feature type="compositionally biased region" description="Basic residues" evidence="5">
    <location>
        <begin position="436"/>
        <end position="446"/>
    </location>
</feature>
<keyword evidence="1" id="KW-0808">Transferase</keyword>
<gene>
    <name evidence="8" type="ORF">G3T37_03530</name>
</gene>
<proteinExistence type="predicted"/>
<feature type="compositionally biased region" description="Low complexity" evidence="5">
    <location>
        <begin position="390"/>
        <end position="418"/>
    </location>
</feature>
<dbReference type="InterPro" id="IPR000719">
    <property type="entry name" value="Prot_kinase_dom"/>
</dbReference>